<feature type="transmembrane region" description="Helical" evidence="1">
    <location>
        <begin position="222"/>
        <end position="239"/>
    </location>
</feature>
<gene>
    <name evidence="2" type="ORF">GOP47_0013119</name>
</gene>
<dbReference type="Proteomes" id="UP000886520">
    <property type="component" value="Chromosome 12"/>
</dbReference>
<feature type="transmembrane region" description="Helical" evidence="1">
    <location>
        <begin position="251"/>
        <end position="277"/>
    </location>
</feature>
<keyword evidence="3" id="KW-1185">Reference proteome</keyword>
<feature type="transmembrane region" description="Helical" evidence="1">
    <location>
        <begin position="23"/>
        <end position="45"/>
    </location>
</feature>
<evidence type="ECO:0000313" key="3">
    <source>
        <dbReference type="Proteomes" id="UP000886520"/>
    </source>
</evidence>
<reference evidence="2" key="1">
    <citation type="submission" date="2021-01" db="EMBL/GenBank/DDBJ databases">
        <title>Adiantum capillus-veneris genome.</title>
        <authorList>
            <person name="Fang Y."/>
            <person name="Liao Q."/>
        </authorList>
    </citation>
    <scope>NUCLEOTIDE SEQUENCE</scope>
    <source>
        <strain evidence="2">H3</strain>
        <tissue evidence="2">Leaf</tissue>
    </source>
</reference>
<proteinExistence type="predicted"/>
<feature type="transmembrane region" description="Helical" evidence="1">
    <location>
        <begin position="180"/>
        <end position="202"/>
    </location>
</feature>
<comment type="caution">
    <text evidence="2">The sequence shown here is derived from an EMBL/GenBank/DDBJ whole genome shotgun (WGS) entry which is preliminary data.</text>
</comment>
<keyword evidence="1" id="KW-0472">Membrane</keyword>
<organism evidence="2 3">
    <name type="scientific">Adiantum capillus-veneris</name>
    <name type="common">Maidenhair fern</name>
    <dbReference type="NCBI Taxonomy" id="13818"/>
    <lineage>
        <taxon>Eukaryota</taxon>
        <taxon>Viridiplantae</taxon>
        <taxon>Streptophyta</taxon>
        <taxon>Embryophyta</taxon>
        <taxon>Tracheophyta</taxon>
        <taxon>Polypodiopsida</taxon>
        <taxon>Polypodiidae</taxon>
        <taxon>Polypodiales</taxon>
        <taxon>Pteridineae</taxon>
        <taxon>Pteridaceae</taxon>
        <taxon>Vittarioideae</taxon>
        <taxon>Adiantum</taxon>
    </lineage>
</organism>
<feature type="transmembrane region" description="Helical" evidence="1">
    <location>
        <begin position="94"/>
        <end position="117"/>
    </location>
</feature>
<dbReference type="AlphaFoldDB" id="A0A9D4ZEZ9"/>
<name>A0A9D4ZEZ9_ADICA</name>
<dbReference type="EMBL" id="JABFUD020000012">
    <property type="protein sequence ID" value="KAI5073013.1"/>
    <property type="molecule type" value="Genomic_DNA"/>
</dbReference>
<keyword evidence="1" id="KW-1133">Transmembrane helix</keyword>
<dbReference type="OrthoDB" id="1915703at2759"/>
<sequence length="378" mass="42719">MAAKSEIPMSCGDKDKPGTPWDYALLAAVAAASVPFIAANAVIFLHRKRIYFRAQGGAHLIVTSSAAGLIWIVATFIINFHFPRNHDFLLICPLWSFWLQCTFGFSLWLACQIVRLLHLYRLCQSENAASSLSSSKGWTLLCGLVLWIPGLVFAIIATALRGSSSSNEGTYCANCELQGAWKYCTYIILPCIYFVILVTFLYHARTIKDHVMAIEYSHTCEYSFTITAVIYLLFVFTVYTKSQQKLPGRCFLTFCICFLVFVNFWVRLGWPVFLCLFKRESEMDNFEEELRSCGAECLDNLSSEAHTFQARGRTSSSLQYNDWLLRAIGAATSEALECKERISQLQQRRLLLSAKLQQREGSPAPQFMLSPASARRML</sequence>
<feature type="transmembrane region" description="Helical" evidence="1">
    <location>
        <begin position="138"/>
        <end position="160"/>
    </location>
</feature>
<accession>A0A9D4ZEZ9</accession>
<evidence type="ECO:0000256" key="1">
    <source>
        <dbReference type="SAM" id="Phobius"/>
    </source>
</evidence>
<keyword evidence="1" id="KW-0812">Transmembrane</keyword>
<protein>
    <submittedName>
        <fullName evidence="2">Uncharacterized protein</fullName>
    </submittedName>
</protein>
<evidence type="ECO:0000313" key="2">
    <source>
        <dbReference type="EMBL" id="KAI5073013.1"/>
    </source>
</evidence>
<feature type="transmembrane region" description="Helical" evidence="1">
    <location>
        <begin position="57"/>
        <end position="82"/>
    </location>
</feature>